<keyword evidence="2" id="KW-0479">Metal-binding</keyword>
<dbReference type="Pfam" id="PF00067">
    <property type="entry name" value="p450"/>
    <property type="match status" value="1"/>
</dbReference>
<keyword evidence="4" id="KW-1185">Reference proteome</keyword>
<keyword evidence="2" id="KW-0349">Heme</keyword>
<dbReference type="EMBL" id="JACLAU010000033">
    <property type="protein sequence ID" value="MBC2653047.1"/>
    <property type="molecule type" value="Genomic_DNA"/>
</dbReference>
<dbReference type="SUPFAM" id="SSF48264">
    <property type="entry name" value="Cytochrome P450"/>
    <property type="match status" value="1"/>
</dbReference>
<dbReference type="GO" id="GO:0008395">
    <property type="term" value="F:steroid hydroxylase activity"/>
    <property type="evidence" value="ECO:0007669"/>
    <property type="project" value="TreeGrafter"/>
</dbReference>
<organism evidence="3 4">
    <name type="scientific">Novosphingobium aerophilum</name>
    <dbReference type="NCBI Taxonomy" id="2839843"/>
    <lineage>
        <taxon>Bacteria</taxon>
        <taxon>Pseudomonadati</taxon>
        <taxon>Pseudomonadota</taxon>
        <taxon>Alphaproteobacteria</taxon>
        <taxon>Sphingomonadales</taxon>
        <taxon>Sphingomonadaceae</taxon>
        <taxon>Novosphingobium</taxon>
    </lineage>
</organism>
<dbReference type="InterPro" id="IPR001128">
    <property type="entry name" value="Cyt_P450"/>
</dbReference>
<dbReference type="PRINTS" id="PR00359">
    <property type="entry name" value="BP450"/>
</dbReference>
<dbReference type="AlphaFoldDB" id="A0A7X1KDD3"/>
<dbReference type="PANTHER" id="PTHR46696">
    <property type="entry name" value="P450, PUTATIVE (EUROFUNG)-RELATED"/>
    <property type="match status" value="1"/>
</dbReference>
<evidence type="ECO:0000256" key="1">
    <source>
        <dbReference type="ARBA" id="ARBA00010617"/>
    </source>
</evidence>
<evidence type="ECO:0000256" key="2">
    <source>
        <dbReference type="RuleBase" id="RU000461"/>
    </source>
</evidence>
<dbReference type="PANTHER" id="PTHR46696:SF4">
    <property type="entry name" value="BIOTIN BIOSYNTHESIS CYTOCHROME P450"/>
    <property type="match status" value="1"/>
</dbReference>
<dbReference type="PROSITE" id="PS00086">
    <property type="entry name" value="CYTOCHROME_P450"/>
    <property type="match status" value="1"/>
</dbReference>
<evidence type="ECO:0000313" key="3">
    <source>
        <dbReference type="EMBL" id="MBC2653047.1"/>
    </source>
</evidence>
<accession>A0A7X1KDD3</accession>
<gene>
    <name evidence="3" type="ORF">H7F49_15220</name>
</gene>
<dbReference type="InterPro" id="IPR002397">
    <property type="entry name" value="Cyt_P450_B"/>
</dbReference>
<comment type="caution">
    <text evidence="3">The sequence shown here is derived from an EMBL/GenBank/DDBJ whole genome shotgun (WGS) entry which is preliminary data.</text>
</comment>
<dbReference type="GO" id="GO:0005506">
    <property type="term" value="F:iron ion binding"/>
    <property type="evidence" value="ECO:0007669"/>
    <property type="project" value="InterPro"/>
</dbReference>
<dbReference type="GO" id="GO:0036199">
    <property type="term" value="F:cholest-4-en-3-one 26-monooxygenase activity"/>
    <property type="evidence" value="ECO:0007669"/>
    <property type="project" value="TreeGrafter"/>
</dbReference>
<dbReference type="InterPro" id="IPR017972">
    <property type="entry name" value="Cyt_P450_CS"/>
</dbReference>
<dbReference type="GO" id="GO:0020037">
    <property type="term" value="F:heme binding"/>
    <property type="evidence" value="ECO:0007669"/>
    <property type="project" value="InterPro"/>
</dbReference>
<evidence type="ECO:0000313" key="4">
    <source>
        <dbReference type="Proteomes" id="UP000520156"/>
    </source>
</evidence>
<dbReference type="Proteomes" id="UP000520156">
    <property type="component" value="Unassembled WGS sequence"/>
</dbReference>
<keyword evidence="2" id="KW-0408">Iron</keyword>
<dbReference type="PRINTS" id="PR00385">
    <property type="entry name" value="P450"/>
</dbReference>
<name>A0A7X1KDD3_9SPHN</name>
<proteinExistence type="inferred from homology"/>
<dbReference type="Gene3D" id="1.10.630.10">
    <property type="entry name" value="Cytochrome P450"/>
    <property type="match status" value="1"/>
</dbReference>
<dbReference type="GO" id="GO:0006707">
    <property type="term" value="P:cholesterol catabolic process"/>
    <property type="evidence" value="ECO:0007669"/>
    <property type="project" value="TreeGrafter"/>
</dbReference>
<sequence>MSRLEDRDYFTDYEIAREPYPFFEAVRSHGPVYQPEGRDYLIVTGFDETVEILNNNRDFSAIIGLAGAAAPLPFEPQGSDITEQIEAARSTILGGDQVVNLDDDPHTKLRSLMNRLFTPSRLKSNEAFIAEYSREIVRNVVARGGCDLIKDVATPFVTMVIADLLGVPVEDRQHFMDLIEASPAPGNLDPALNTHEGETHPMVAMTGHFYRYISERQAAPRDDILSELAHAEYSDGTRPTMMDLMTLGVFMFGAGQDTSAKLLGNAMRYIIDVPGLQDSLRADPSQIPALIEEVLRIEGSTKQTARLARRDTTIGGRPVKAGTKVLLGLAGANRDPQRWEAPADFILDRPKIKEHVAFGRGKHTCAGAPLARVEVRVILEEFLKQTANIEIDEVFHGAPDNRTFAFEPSFIIRGLSELRVKLAPAAKA</sequence>
<keyword evidence="2" id="KW-0503">Monooxygenase</keyword>
<comment type="similarity">
    <text evidence="1 2">Belongs to the cytochrome P450 family.</text>
</comment>
<protein>
    <submittedName>
        <fullName evidence="3">Cytochrome P450</fullName>
    </submittedName>
</protein>
<keyword evidence="2" id="KW-0560">Oxidoreductase</keyword>
<reference evidence="3 4" key="1">
    <citation type="submission" date="2020-08" db="EMBL/GenBank/DDBJ databases">
        <title>The genome sequence of Novosphingobium flavum 4Y4.</title>
        <authorList>
            <person name="Liu Y."/>
        </authorList>
    </citation>
    <scope>NUCLEOTIDE SEQUENCE [LARGE SCALE GENOMIC DNA]</scope>
    <source>
        <strain evidence="3 4">4Y4</strain>
    </source>
</reference>
<dbReference type="InterPro" id="IPR036396">
    <property type="entry name" value="Cyt_P450_sf"/>
</dbReference>